<keyword evidence="5 16" id="KW-0812">Transmembrane</keyword>
<gene>
    <name evidence="18" type="ORF">Ocin01_01308</name>
</gene>
<evidence type="ECO:0000256" key="13">
    <source>
        <dbReference type="PROSITE-ProRule" id="PRU01393"/>
    </source>
</evidence>
<keyword evidence="4 13" id="KW-0645">Protease</keyword>
<comment type="subcellular location">
    <subcellularLocation>
        <location evidence="2">Membrane</location>
    </subcellularLocation>
</comment>
<dbReference type="GO" id="GO:0016579">
    <property type="term" value="P:protein deubiquitination"/>
    <property type="evidence" value="ECO:0007669"/>
    <property type="project" value="TreeGrafter"/>
</dbReference>
<feature type="region of interest" description="Disordered" evidence="15">
    <location>
        <begin position="219"/>
        <end position="260"/>
    </location>
</feature>
<evidence type="ECO:0000256" key="1">
    <source>
        <dbReference type="ARBA" id="ARBA00000707"/>
    </source>
</evidence>
<dbReference type="AlphaFoldDB" id="A0A1D2NJC8"/>
<feature type="active site" description="Nucleophile" evidence="13">
    <location>
        <position position="386"/>
    </location>
</feature>
<feature type="transmembrane region" description="Helical" evidence="16">
    <location>
        <begin position="43"/>
        <end position="65"/>
    </location>
</feature>
<evidence type="ECO:0000256" key="9">
    <source>
        <dbReference type="ARBA" id="ARBA00022989"/>
    </source>
</evidence>
<dbReference type="Pfam" id="PF04145">
    <property type="entry name" value="Ctr"/>
    <property type="match status" value="1"/>
</dbReference>
<comment type="subunit">
    <text evidence="12">Catalytic component of the polycomb repressive deubiquitinase (PR-DUB) complex, at least composed of caly/calypso, Asx and sba (MBD5/6 homolog). The PR-DUB complex associates with nucleosomes to mediate deubiquitination of histone H2AK118ub1 substrates; the association requires the positively charged C-terminal tail of caly, probably due to direct binding of DNA. Interacts (via ULD domain) with Asx (via DEUBAD domain); the interaction produces a stable heterodimer with a composite binding site for ubiquitin. Homodimerizes (via coiled-coil hinge-region between the UCH and ULD domains) to mediate assembly of 2 copies of the caly-Asx heterodimer into a bisymmetric tetramer; dimerization enhances PR-DUB association with nucleosomes.</text>
</comment>
<dbReference type="GO" id="GO:0005737">
    <property type="term" value="C:cytoplasm"/>
    <property type="evidence" value="ECO:0007669"/>
    <property type="project" value="TreeGrafter"/>
</dbReference>
<dbReference type="GO" id="GO:0005375">
    <property type="term" value="F:copper ion transmembrane transporter activity"/>
    <property type="evidence" value="ECO:0007669"/>
    <property type="project" value="InterPro"/>
</dbReference>
<keyword evidence="6 13" id="KW-0833">Ubl conjugation pathway</keyword>
<dbReference type="InterPro" id="IPR001578">
    <property type="entry name" value="Peptidase_C12_UCH"/>
</dbReference>
<keyword evidence="7 13" id="KW-0378">Hydrolase</keyword>
<reference evidence="18 19" key="1">
    <citation type="journal article" date="2016" name="Genome Biol. Evol.">
        <title>Gene Family Evolution Reflects Adaptation to Soil Environmental Stressors in the Genome of the Collembolan Orchesella cincta.</title>
        <authorList>
            <person name="Faddeeva-Vakhrusheva A."/>
            <person name="Derks M.F."/>
            <person name="Anvar S.Y."/>
            <person name="Agamennone V."/>
            <person name="Suring W."/>
            <person name="Smit S."/>
            <person name="van Straalen N.M."/>
            <person name="Roelofs D."/>
        </authorList>
    </citation>
    <scope>NUCLEOTIDE SEQUENCE [LARGE SCALE GENOMIC DNA]</scope>
    <source>
        <tissue evidence="18">Mixed pool</tissue>
    </source>
</reference>
<evidence type="ECO:0000256" key="5">
    <source>
        <dbReference type="ARBA" id="ARBA00022692"/>
    </source>
</evidence>
<evidence type="ECO:0000256" key="4">
    <source>
        <dbReference type="ARBA" id="ARBA00022670"/>
    </source>
</evidence>
<evidence type="ECO:0000256" key="10">
    <source>
        <dbReference type="ARBA" id="ARBA00023136"/>
    </source>
</evidence>
<dbReference type="FunFam" id="3.40.532.10:FF:000009">
    <property type="entry name" value="Ubiquitin carboxyl-terminal hydrolase"/>
    <property type="match status" value="1"/>
</dbReference>
<dbReference type="InterPro" id="IPR036959">
    <property type="entry name" value="Peptidase_C12_UCH_sf"/>
</dbReference>
<evidence type="ECO:0000256" key="7">
    <source>
        <dbReference type="ARBA" id="ARBA00022801"/>
    </source>
</evidence>
<dbReference type="EMBL" id="LJIJ01000024">
    <property type="protein sequence ID" value="ODN05383.1"/>
    <property type="molecule type" value="Genomic_DNA"/>
</dbReference>
<dbReference type="Gene3D" id="3.40.532.10">
    <property type="entry name" value="Peptidase C12, ubiquitin carboxyl-terminal hydrolase"/>
    <property type="match status" value="1"/>
</dbReference>
<feature type="site" description="Important for enzyme activity" evidence="13">
    <location>
        <position position="477"/>
    </location>
</feature>
<accession>A0A1D2NJC8</accession>
<evidence type="ECO:0000313" key="19">
    <source>
        <dbReference type="Proteomes" id="UP000094527"/>
    </source>
</evidence>
<keyword evidence="8 13" id="KW-0788">Thiol protease</keyword>
<evidence type="ECO:0000256" key="14">
    <source>
        <dbReference type="RuleBase" id="RU361215"/>
    </source>
</evidence>
<evidence type="ECO:0000256" key="3">
    <source>
        <dbReference type="ARBA" id="ARBA00009326"/>
    </source>
</evidence>
<dbReference type="GO" id="GO:0004843">
    <property type="term" value="F:cysteine-type deubiquitinase activity"/>
    <property type="evidence" value="ECO:0007669"/>
    <property type="project" value="UniProtKB-UniRule"/>
</dbReference>
<name>A0A1D2NJC8_ORCCI</name>
<dbReference type="PRINTS" id="PR00707">
    <property type="entry name" value="UBCTHYDRLASE"/>
</dbReference>
<dbReference type="OrthoDB" id="1924260at2759"/>
<dbReference type="Pfam" id="PF01088">
    <property type="entry name" value="Peptidase_C12"/>
    <property type="match status" value="1"/>
</dbReference>
<proteinExistence type="inferred from homology"/>
<dbReference type="STRING" id="48709.A0A1D2NJC8"/>
<feature type="active site" description="Proton donor" evidence="13">
    <location>
        <position position="462"/>
    </location>
</feature>
<dbReference type="InterPro" id="IPR007274">
    <property type="entry name" value="Cop_transporter"/>
</dbReference>
<evidence type="ECO:0000256" key="15">
    <source>
        <dbReference type="SAM" id="MobiDB-lite"/>
    </source>
</evidence>
<comment type="catalytic activity">
    <reaction evidence="1 13 14">
        <text>Thiol-dependent hydrolysis of ester, thioester, amide, peptide and isopeptide bonds formed by the C-terminal Gly of ubiquitin (a 76-residue protein attached to proteins as an intracellular targeting signal).</text>
        <dbReference type="EC" id="3.4.19.12"/>
    </reaction>
</comment>
<feature type="site" description="Transition state stabilizer" evidence="13">
    <location>
        <position position="380"/>
    </location>
</feature>
<dbReference type="PANTHER" id="PTHR10589:SF16">
    <property type="entry name" value="UBIQUITIN CARBOXYL-TERMINAL HYDROLASE ISOZYME L5"/>
    <property type="match status" value="1"/>
</dbReference>
<dbReference type="CDD" id="cd09617">
    <property type="entry name" value="Peptidase_C12_UCH37_BAP1"/>
    <property type="match status" value="1"/>
</dbReference>
<evidence type="ECO:0000256" key="12">
    <source>
        <dbReference type="ARBA" id="ARBA00049710"/>
    </source>
</evidence>
<feature type="transmembrane region" description="Helical" evidence="16">
    <location>
        <begin position="169"/>
        <end position="188"/>
    </location>
</feature>
<evidence type="ECO:0000256" key="2">
    <source>
        <dbReference type="ARBA" id="ARBA00004370"/>
    </source>
</evidence>
<dbReference type="SUPFAM" id="SSF54001">
    <property type="entry name" value="Cysteine proteinases"/>
    <property type="match status" value="1"/>
</dbReference>
<sequence>MKHTRFKIFTYEDELVTSDATIYHLQSHVNLAKAFNFNATSTAGFIGIIVALISIGILYEGLYFLKKDLFEKFLKLRKATQSQGSLLQFDTTVEPDFPHATGDANPRNSLLGGGDADSVEQLHARRTARRPASQSIAGSPEIIYLFISSVLHGCYAFIGYTLMNAVMTFNTWILIATISGMGIGYFFFRTPGDTCEDDCHSSSPVETFCRGDSDSDKTAECVSGNDGAQQDLSPGRNRRLPSSNRNEEALLPQNQSQCNKDDHKQAKNMNMTRMSKLEHVFFVITVLQLVGDFKMSENAEGTWCLIESDPGVFTELIREFGCKGLQVEELWSLEEEDFNRLKPVHGLIFLFKWIGPSTSGSSGGSVVEDSRLEKIFFPRQVINNACASFAIISTLMNLEHSDVELGKVLSEFKDFTKSFDPAMKGLALSNSETIRSVHNSFARQTLFEFEEKAASKDDDVYHFVSFLPINGRLYELDGLRDGPVDHGAIPDGKEWTNLVRTVLQERINRYNEGEIHFNLMAIVSDRKTQAERKLADLEAIGQATPDKVLELKQILVEEEAKRSRFKLENIRRKHNYLPLIVQFLKELAQQKQLLPLYEKAKEKSQTRVKKQPAS</sequence>
<feature type="domain" description="UCH catalytic" evidence="17">
    <location>
        <begin position="302"/>
        <end position="524"/>
    </location>
</feature>
<protein>
    <recommendedName>
        <fullName evidence="14">Ubiquitin carboxyl-terminal hydrolase</fullName>
        <ecNumber evidence="14">3.4.19.12</ecNumber>
    </recommendedName>
</protein>
<keyword evidence="19" id="KW-1185">Reference proteome</keyword>
<comment type="caution">
    <text evidence="18">The sequence shown here is derived from an EMBL/GenBank/DDBJ whole genome shotgun (WGS) entry which is preliminary data.</text>
</comment>
<comment type="similarity">
    <text evidence="3 13 14">Belongs to the peptidase C12 family.</text>
</comment>
<dbReference type="Proteomes" id="UP000094527">
    <property type="component" value="Unassembled WGS sequence"/>
</dbReference>
<organism evidence="18 19">
    <name type="scientific">Orchesella cincta</name>
    <name type="common">Springtail</name>
    <name type="synonym">Podura cincta</name>
    <dbReference type="NCBI Taxonomy" id="48709"/>
    <lineage>
        <taxon>Eukaryota</taxon>
        <taxon>Metazoa</taxon>
        <taxon>Ecdysozoa</taxon>
        <taxon>Arthropoda</taxon>
        <taxon>Hexapoda</taxon>
        <taxon>Collembola</taxon>
        <taxon>Entomobryomorpha</taxon>
        <taxon>Entomobryoidea</taxon>
        <taxon>Orchesellidae</taxon>
        <taxon>Orchesellinae</taxon>
        <taxon>Orchesella</taxon>
    </lineage>
</organism>
<evidence type="ECO:0000256" key="6">
    <source>
        <dbReference type="ARBA" id="ARBA00022786"/>
    </source>
</evidence>
<evidence type="ECO:0000259" key="17">
    <source>
        <dbReference type="PROSITE" id="PS52048"/>
    </source>
</evidence>
<keyword evidence="10 16" id="KW-0472">Membrane</keyword>
<evidence type="ECO:0000256" key="8">
    <source>
        <dbReference type="ARBA" id="ARBA00022807"/>
    </source>
</evidence>
<comment type="function">
    <text evidence="11">Catalytic component of the polycomb repressive deubiquitinase (PR-DUB) complex, a complex that specifically mediates deubiquitination of histone H2A monoubiquitinated at 'Lys-119' (H2AK118ub1). Mediates bisymmetric organization of the PR-DUB complex and is involved in association with nucleosomes to mediate deubiquitination. Does not deubiquitinate monoubiquitinated histone H2B. Required to maintain the transcriptionally repressive state of homeotic genes throughout development. The PR-DUB complex has weak or no activity toward 'Lys-48'- and 'Lys-63'-linked polyubiquitin chains. Polycomb group (PcG) protein.</text>
</comment>
<dbReference type="GO" id="GO:0006511">
    <property type="term" value="P:ubiquitin-dependent protein catabolic process"/>
    <property type="evidence" value="ECO:0007669"/>
    <property type="project" value="UniProtKB-UniRule"/>
</dbReference>
<keyword evidence="9 16" id="KW-1133">Transmembrane helix</keyword>
<evidence type="ECO:0000313" key="18">
    <source>
        <dbReference type="EMBL" id="ODN05383.1"/>
    </source>
</evidence>
<evidence type="ECO:0000256" key="16">
    <source>
        <dbReference type="SAM" id="Phobius"/>
    </source>
</evidence>
<dbReference type="PROSITE" id="PS52048">
    <property type="entry name" value="UCH_DOMAIN"/>
    <property type="match status" value="1"/>
</dbReference>
<dbReference type="Pfam" id="PF18031">
    <property type="entry name" value="UCH_C"/>
    <property type="match status" value="1"/>
</dbReference>
<dbReference type="GO" id="GO:0016020">
    <property type="term" value="C:membrane"/>
    <property type="evidence" value="ECO:0007669"/>
    <property type="project" value="UniProtKB-SubCell"/>
</dbReference>
<dbReference type="PROSITE" id="PS52049">
    <property type="entry name" value="ULD"/>
    <property type="match status" value="1"/>
</dbReference>
<evidence type="ECO:0000256" key="11">
    <source>
        <dbReference type="ARBA" id="ARBA00046227"/>
    </source>
</evidence>
<feature type="transmembrane region" description="Helical" evidence="16">
    <location>
        <begin position="142"/>
        <end position="163"/>
    </location>
</feature>
<dbReference type="InterPro" id="IPR038765">
    <property type="entry name" value="Papain-like_cys_pep_sf"/>
</dbReference>
<dbReference type="InterPro" id="IPR041507">
    <property type="entry name" value="UCH_C"/>
</dbReference>
<dbReference type="EC" id="3.4.19.12" evidence="14"/>
<dbReference type="PANTHER" id="PTHR10589">
    <property type="entry name" value="UBIQUITIN CARBOXYL-TERMINAL HYDROLASE"/>
    <property type="match status" value="1"/>
</dbReference>